<dbReference type="EMBL" id="AYTF01000001">
    <property type="protein sequence ID" value="ESV62993.1"/>
    <property type="molecule type" value="Genomic_DNA"/>
</dbReference>
<proteinExistence type="predicted"/>
<comment type="caution">
    <text evidence="1">The sequence shown here is derived from an EMBL/GenBank/DDBJ whole genome shotgun (WGS) entry which is preliminary data.</text>
</comment>
<accession>A0A829MGK0</accession>
<name>A0A829MGK0_9MYCO</name>
<gene>
    <name evidence="1" type="ORF">L833_0367</name>
</gene>
<sequence length="44" mass="4901">MLLTAVSYYTSKMVRSIRSSLHVTTTSGRSTISAETHVTWLITL</sequence>
<dbReference type="Proteomes" id="UP000018502">
    <property type="component" value="Unassembled WGS sequence"/>
</dbReference>
<evidence type="ECO:0000313" key="2">
    <source>
        <dbReference type="Proteomes" id="UP000018502"/>
    </source>
</evidence>
<dbReference type="AlphaFoldDB" id="A0A829MGK0"/>
<reference evidence="1 2" key="1">
    <citation type="journal article" date="2014" name="Emerg. Infect. Dis.">
        <title>High-level Relatedness among Mycobacterium abscessus subsp. massiliense Strains from Widely Separated Outbreaks.</title>
        <authorList>
            <person name="Tettelin H."/>
            <person name="Davidson R.M."/>
            <person name="Agrawal S."/>
            <person name="Aitken M.L."/>
            <person name="Shallom S."/>
            <person name="Hasan N.A."/>
            <person name="Strong M."/>
            <person name="Nogueira de Moura V.C."/>
            <person name="De Groote M.A."/>
            <person name="Duarte R.S."/>
            <person name="Hine E."/>
            <person name="Parankush S."/>
            <person name="Su Q."/>
            <person name="Daugherty S.C."/>
            <person name="Fraser C.M."/>
            <person name="Brown-Elliott B.A."/>
            <person name="Wallace R.J.Jr."/>
            <person name="Holland S.M."/>
            <person name="Sampaio E.P."/>
            <person name="Olivier K.N."/>
            <person name="Jackson M."/>
            <person name="Zelazny A.M."/>
        </authorList>
    </citation>
    <scope>NUCLEOTIDE SEQUENCE [LARGE SCALE GENOMIC DNA]</scope>
    <source>
        <strain evidence="1 2">MAB_091912_2446</strain>
    </source>
</reference>
<protein>
    <submittedName>
        <fullName evidence="1">Uncharacterized protein</fullName>
    </submittedName>
</protein>
<evidence type="ECO:0000313" key="1">
    <source>
        <dbReference type="EMBL" id="ESV62993.1"/>
    </source>
</evidence>
<organism evidence="1 2">
    <name type="scientific">Mycobacteroides abscessus MAB_091912_2446</name>
    <dbReference type="NCBI Taxonomy" id="1335414"/>
    <lineage>
        <taxon>Bacteria</taxon>
        <taxon>Bacillati</taxon>
        <taxon>Actinomycetota</taxon>
        <taxon>Actinomycetes</taxon>
        <taxon>Mycobacteriales</taxon>
        <taxon>Mycobacteriaceae</taxon>
        <taxon>Mycobacteroides</taxon>
        <taxon>Mycobacteroides abscessus</taxon>
    </lineage>
</organism>